<keyword evidence="2" id="KW-0479">Metal-binding</keyword>
<feature type="binding site" description="axial binding residue" evidence="2">
    <location>
        <position position="559"/>
    </location>
    <ligand>
        <name>heme</name>
        <dbReference type="ChEBI" id="CHEBI:30413"/>
    </ligand>
    <ligandPart>
        <name>Fe</name>
        <dbReference type="ChEBI" id="CHEBI:18248"/>
    </ligandPart>
</feature>
<dbReference type="PRINTS" id="PR00385">
    <property type="entry name" value="P450"/>
</dbReference>
<accession>A0AAW1RWY3</accession>
<dbReference type="AlphaFoldDB" id="A0AAW1RWY3"/>
<gene>
    <name evidence="4" type="ORF">WJX74_007245</name>
</gene>
<evidence type="ECO:0000256" key="2">
    <source>
        <dbReference type="PIRSR" id="PIRSR602401-1"/>
    </source>
</evidence>
<name>A0AAW1RWY3_9CHLO</name>
<evidence type="ECO:0000313" key="4">
    <source>
        <dbReference type="EMBL" id="KAK9837888.1"/>
    </source>
</evidence>
<dbReference type="GO" id="GO:0016705">
    <property type="term" value="F:oxidoreductase activity, acting on paired donors, with incorporation or reduction of molecular oxygen"/>
    <property type="evidence" value="ECO:0007669"/>
    <property type="project" value="InterPro"/>
</dbReference>
<sequence>MELQGSCHPPASFGGSRKLVQAAYPAKERRVHSTRLLRVSKPQQRHAIVVSKALPAPTLSALTLAGNAPFWLAALLAFWPLSKAADALQNWYRGFRICCELPGTPYSKSILQSLGGDLRHGLSPQIHREFTALAEQYGGVYHSRVLWAQVVVISDPYVVSQVLSNSSFDKLANCGYESSDLMMSDHGGLTPNLVSSQTDAYWQAVRKAVTPAFASSHLKERFADVSEIGSDLVRVLHSQTPSQPVDIYKALLCLSVDVIGKFGFNHDLKAVQTFGNGGATPAFLQSILDATVEAEQYLVQPWRRFIGFVPSVRRGKQKFEVFKNFIRQLLCEVKARGEPAPADQTIAANLRRCRDPATNAPLSDAQLLPMAAMFFWAGYDTSGVTMTWTIFLISQHPEVEVKLVEELNQQGLLATPDQPHPRPLRYEDTNRLPYLSMVVREAQRLFPAVSGGSARRCDTHDNWLTSPTLGKFCIPKNVSVWMVTHALHNTSHNWSNPEKFDPSRWKERLAEYAPAAARTSSNAPRQSAGCPRASEGLQISEVPSRARRYMPFMDGQRDCIGQSLANVTAISALARLYGSFSFQLSEDMGGASGVRADEHLNLGIISPAHGLRVVALPRAAPVA</sequence>
<dbReference type="InterPro" id="IPR036396">
    <property type="entry name" value="Cyt_P450_sf"/>
</dbReference>
<proteinExistence type="inferred from homology"/>
<evidence type="ECO:0000256" key="3">
    <source>
        <dbReference type="SAM" id="MobiDB-lite"/>
    </source>
</evidence>
<dbReference type="InterPro" id="IPR050121">
    <property type="entry name" value="Cytochrome_P450_monoxygenase"/>
</dbReference>
<organism evidence="4 5">
    <name type="scientific">Apatococcus lobatus</name>
    <dbReference type="NCBI Taxonomy" id="904363"/>
    <lineage>
        <taxon>Eukaryota</taxon>
        <taxon>Viridiplantae</taxon>
        <taxon>Chlorophyta</taxon>
        <taxon>core chlorophytes</taxon>
        <taxon>Trebouxiophyceae</taxon>
        <taxon>Chlorellales</taxon>
        <taxon>Chlorellaceae</taxon>
        <taxon>Apatococcus</taxon>
    </lineage>
</organism>
<dbReference type="GO" id="GO:0005506">
    <property type="term" value="F:iron ion binding"/>
    <property type="evidence" value="ECO:0007669"/>
    <property type="project" value="InterPro"/>
</dbReference>
<dbReference type="PANTHER" id="PTHR24305">
    <property type="entry name" value="CYTOCHROME P450"/>
    <property type="match status" value="1"/>
</dbReference>
<dbReference type="EMBL" id="JALJOS010000006">
    <property type="protein sequence ID" value="KAK9837888.1"/>
    <property type="molecule type" value="Genomic_DNA"/>
</dbReference>
<dbReference type="Gene3D" id="1.10.630.10">
    <property type="entry name" value="Cytochrome P450"/>
    <property type="match status" value="1"/>
</dbReference>
<protein>
    <recommendedName>
        <fullName evidence="6">Cytochrome P450</fullName>
    </recommendedName>
</protein>
<dbReference type="Proteomes" id="UP001438707">
    <property type="component" value="Unassembled WGS sequence"/>
</dbReference>
<dbReference type="GO" id="GO:0020037">
    <property type="term" value="F:heme binding"/>
    <property type="evidence" value="ECO:0007669"/>
    <property type="project" value="InterPro"/>
</dbReference>
<dbReference type="InterPro" id="IPR002401">
    <property type="entry name" value="Cyt_P450_E_grp-I"/>
</dbReference>
<dbReference type="PANTHER" id="PTHR24305:SF166">
    <property type="entry name" value="CYTOCHROME P450 12A4, MITOCHONDRIAL-RELATED"/>
    <property type="match status" value="1"/>
</dbReference>
<comment type="cofactor">
    <cofactor evidence="2">
        <name>heme</name>
        <dbReference type="ChEBI" id="CHEBI:30413"/>
    </cofactor>
</comment>
<keyword evidence="2" id="KW-0349">Heme</keyword>
<comment type="caution">
    <text evidence="4">The sequence shown here is derived from an EMBL/GenBank/DDBJ whole genome shotgun (WGS) entry which is preliminary data.</text>
</comment>
<dbReference type="InterPro" id="IPR001128">
    <property type="entry name" value="Cyt_P450"/>
</dbReference>
<evidence type="ECO:0000313" key="5">
    <source>
        <dbReference type="Proteomes" id="UP001438707"/>
    </source>
</evidence>
<reference evidence="4 5" key="1">
    <citation type="journal article" date="2024" name="Nat. Commun.">
        <title>Phylogenomics reveals the evolutionary origins of lichenization in chlorophyte algae.</title>
        <authorList>
            <person name="Puginier C."/>
            <person name="Libourel C."/>
            <person name="Otte J."/>
            <person name="Skaloud P."/>
            <person name="Haon M."/>
            <person name="Grisel S."/>
            <person name="Petersen M."/>
            <person name="Berrin J.G."/>
            <person name="Delaux P.M."/>
            <person name="Dal Grande F."/>
            <person name="Keller J."/>
        </authorList>
    </citation>
    <scope>NUCLEOTIDE SEQUENCE [LARGE SCALE GENOMIC DNA]</scope>
    <source>
        <strain evidence="4 5">SAG 2145</strain>
    </source>
</reference>
<dbReference type="PRINTS" id="PR00463">
    <property type="entry name" value="EP450I"/>
</dbReference>
<dbReference type="GO" id="GO:0004497">
    <property type="term" value="F:monooxygenase activity"/>
    <property type="evidence" value="ECO:0007669"/>
    <property type="project" value="InterPro"/>
</dbReference>
<keyword evidence="2" id="KW-0408">Iron</keyword>
<comment type="similarity">
    <text evidence="1">Belongs to the cytochrome P450 family.</text>
</comment>
<feature type="region of interest" description="Disordered" evidence="3">
    <location>
        <begin position="515"/>
        <end position="536"/>
    </location>
</feature>
<evidence type="ECO:0008006" key="6">
    <source>
        <dbReference type="Google" id="ProtNLM"/>
    </source>
</evidence>
<dbReference type="Pfam" id="PF00067">
    <property type="entry name" value="p450"/>
    <property type="match status" value="1"/>
</dbReference>
<keyword evidence="5" id="KW-1185">Reference proteome</keyword>
<evidence type="ECO:0000256" key="1">
    <source>
        <dbReference type="ARBA" id="ARBA00010617"/>
    </source>
</evidence>
<dbReference type="SUPFAM" id="SSF48264">
    <property type="entry name" value="Cytochrome P450"/>
    <property type="match status" value="1"/>
</dbReference>